<evidence type="ECO:0000259" key="2">
    <source>
        <dbReference type="Pfam" id="PF18678"/>
    </source>
</evidence>
<keyword evidence="4" id="KW-1185">Reference proteome</keyword>
<reference evidence="4" key="1">
    <citation type="journal article" date="2019" name="Int. J. Syst. Evol. Microbiol.">
        <title>The Global Catalogue of Microorganisms (GCM) 10K type strain sequencing project: providing services to taxonomists for standard genome sequencing and annotation.</title>
        <authorList>
            <consortium name="The Broad Institute Genomics Platform"/>
            <consortium name="The Broad Institute Genome Sequencing Center for Infectious Disease"/>
            <person name="Wu L."/>
            <person name="Ma J."/>
        </authorList>
    </citation>
    <scope>NUCLEOTIDE SEQUENCE [LARGE SCALE GENOMIC DNA]</scope>
    <source>
        <strain evidence="4">CGMCC 4.1437</strain>
    </source>
</reference>
<sequence>MRRTKITRRTGAALAIALGLLVTVPATAGTATADAGRSASHHQPKSIDLNPLQEKVLERSYNDVPPTGFSVGDGGTWHTQLTNAAGKVVADTTGTSKAVYQSADGLFTIMDNTDVFKDGSVHSFGLVNTDKLIAGENIALPVVGGTGRYAGYIGFRSFQRTATEGIYTSRLQLWKAS</sequence>
<organism evidence="3 4">
    <name type="scientific">Kitasatospora misakiensis</name>
    <dbReference type="NCBI Taxonomy" id="67330"/>
    <lineage>
        <taxon>Bacteria</taxon>
        <taxon>Bacillati</taxon>
        <taxon>Actinomycetota</taxon>
        <taxon>Actinomycetes</taxon>
        <taxon>Kitasatosporales</taxon>
        <taxon>Streptomycetaceae</taxon>
        <taxon>Kitasatospora</taxon>
    </lineage>
</organism>
<name>A0ABW0XE07_9ACTN</name>
<protein>
    <recommendedName>
        <fullName evidence="2">Allene oxide cyclase barrel-like domain-containing protein</fullName>
    </recommendedName>
</protein>
<dbReference type="InterPro" id="IPR041013">
    <property type="entry name" value="AOC-like"/>
</dbReference>
<proteinExistence type="predicted"/>
<dbReference type="RefSeq" id="WP_380229634.1">
    <property type="nucleotide sequence ID" value="NZ_JBHSOF010000074.1"/>
</dbReference>
<dbReference type="Proteomes" id="UP001595975">
    <property type="component" value="Unassembled WGS sequence"/>
</dbReference>
<evidence type="ECO:0000313" key="4">
    <source>
        <dbReference type="Proteomes" id="UP001595975"/>
    </source>
</evidence>
<evidence type="ECO:0000313" key="3">
    <source>
        <dbReference type="EMBL" id="MFC5667973.1"/>
    </source>
</evidence>
<feature type="signal peptide" evidence="1">
    <location>
        <begin position="1"/>
        <end position="28"/>
    </location>
</feature>
<evidence type="ECO:0000256" key="1">
    <source>
        <dbReference type="SAM" id="SignalP"/>
    </source>
</evidence>
<comment type="caution">
    <text evidence="3">The sequence shown here is derived from an EMBL/GenBank/DDBJ whole genome shotgun (WGS) entry which is preliminary data.</text>
</comment>
<accession>A0ABW0XE07</accession>
<gene>
    <name evidence="3" type="ORF">ACFP3U_34035</name>
</gene>
<keyword evidence="1" id="KW-0732">Signal</keyword>
<feature type="chain" id="PRO_5046518415" description="Allene oxide cyclase barrel-like domain-containing protein" evidence="1">
    <location>
        <begin position="29"/>
        <end position="177"/>
    </location>
</feature>
<feature type="domain" description="Allene oxide cyclase barrel-like" evidence="2">
    <location>
        <begin position="63"/>
        <end position="171"/>
    </location>
</feature>
<dbReference type="Pfam" id="PF18678">
    <property type="entry name" value="AOC_like"/>
    <property type="match status" value="1"/>
</dbReference>
<dbReference type="EMBL" id="JBHSOF010000074">
    <property type="protein sequence ID" value="MFC5667973.1"/>
    <property type="molecule type" value="Genomic_DNA"/>
</dbReference>